<dbReference type="PANTHER" id="PTHR47526:SF4">
    <property type="entry name" value="SWIM-TYPE DOMAIN-CONTAINING PROTEIN"/>
    <property type="match status" value="1"/>
</dbReference>
<dbReference type="EMBL" id="JANEYG010000036">
    <property type="protein sequence ID" value="KAJ8917060.1"/>
    <property type="molecule type" value="Genomic_DNA"/>
</dbReference>
<evidence type="ECO:0000256" key="4">
    <source>
        <dbReference type="PROSITE-ProRule" id="PRU00325"/>
    </source>
</evidence>
<dbReference type="PANTHER" id="PTHR47526">
    <property type="entry name" value="ATP-DEPENDENT DNA HELICASE"/>
    <property type="match status" value="1"/>
</dbReference>
<dbReference type="Gene3D" id="3.90.320.10">
    <property type="match status" value="1"/>
</dbReference>
<evidence type="ECO:0000256" key="1">
    <source>
        <dbReference type="ARBA" id="ARBA00022723"/>
    </source>
</evidence>
<organism evidence="6 7">
    <name type="scientific">Exocentrus adspersus</name>
    <dbReference type="NCBI Taxonomy" id="1586481"/>
    <lineage>
        <taxon>Eukaryota</taxon>
        <taxon>Metazoa</taxon>
        <taxon>Ecdysozoa</taxon>
        <taxon>Arthropoda</taxon>
        <taxon>Hexapoda</taxon>
        <taxon>Insecta</taxon>
        <taxon>Pterygota</taxon>
        <taxon>Neoptera</taxon>
        <taxon>Endopterygota</taxon>
        <taxon>Coleoptera</taxon>
        <taxon>Polyphaga</taxon>
        <taxon>Cucujiformia</taxon>
        <taxon>Chrysomeloidea</taxon>
        <taxon>Cerambycidae</taxon>
        <taxon>Lamiinae</taxon>
        <taxon>Acanthocinini</taxon>
        <taxon>Exocentrus</taxon>
    </lineage>
</organism>
<sequence>MEQLKSEYFKKLESAGGDVVDRYKLKLGLINNVDPYVLKDDDLRFEVEVFPAVTAIDIVTYLVLTHSFYTQQQMKAYKSLLGYKYFEAGFVQKIGAVKINERVVVVGTVKHSQRMTEAPLKVWLICEEDGSVRNGHCTCMAGAGEACSHVAAILYSLEYIHINRSNISCTDVKAYWKVPTVTKVPIVKLSELRWRSIKPSVTINTKRIIPPIKDSELQTLLSECQSAGTSAALMSVVEPFASSVAIDRTPQLPSIYVNLYRPEHENKSYEELLQLVMTVPENITPDDCVAINNATKEQSRSREWFNQRSGRITASNFKRACKTSISKPSVSLIKSICYPLLHNFKTKATNWGLSHEINAISDYVNYQRLTHRNFNVERCGLIINPQFPAFGASPDGLQSCDCCGEGTVEVKCPYVLRNMDIVSYANGKNSCLTVIDGDIGLKKDHAYYYQVQLQMKVTNLPFCSFVLWSPNEIFVETILSNEDFWACEYPKAKQFHEKVILPELLGRLYTNDASQSWCCCKSMDDGRPMIKCDNDNCEIQWYHVECVGLTAVPDTWICASCKSEQSFHVE</sequence>
<dbReference type="PROSITE" id="PS50966">
    <property type="entry name" value="ZF_SWIM"/>
    <property type="match status" value="1"/>
</dbReference>
<evidence type="ECO:0000259" key="5">
    <source>
        <dbReference type="PROSITE" id="PS50966"/>
    </source>
</evidence>
<dbReference type="InterPro" id="IPR011011">
    <property type="entry name" value="Znf_FYVE_PHD"/>
</dbReference>
<keyword evidence="2 4" id="KW-0863">Zinc-finger</keyword>
<comment type="caution">
    <text evidence="6">The sequence shown here is derived from an EMBL/GenBank/DDBJ whole genome shotgun (WGS) entry which is preliminary data.</text>
</comment>
<name>A0AAV8VT57_9CUCU</name>
<dbReference type="CDD" id="cd22343">
    <property type="entry name" value="PDDEXK_lambda_exonuclease-like"/>
    <property type="match status" value="1"/>
</dbReference>
<dbReference type="GO" id="GO:0006281">
    <property type="term" value="P:DNA repair"/>
    <property type="evidence" value="ECO:0007669"/>
    <property type="project" value="UniProtKB-ARBA"/>
</dbReference>
<proteinExistence type="predicted"/>
<dbReference type="Proteomes" id="UP001159042">
    <property type="component" value="Unassembled WGS sequence"/>
</dbReference>
<dbReference type="PROSITE" id="PS01359">
    <property type="entry name" value="ZF_PHD_1"/>
    <property type="match status" value="1"/>
</dbReference>
<accession>A0AAV8VT57</accession>
<evidence type="ECO:0000313" key="6">
    <source>
        <dbReference type="EMBL" id="KAJ8917060.1"/>
    </source>
</evidence>
<keyword evidence="7" id="KW-1185">Reference proteome</keyword>
<reference evidence="6 7" key="1">
    <citation type="journal article" date="2023" name="Insect Mol. Biol.">
        <title>Genome sequencing provides insights into the evolution of gene families encoding plant cell wall-degrading enzymes in longhorned beetles.</title>
        <authorList>
            <person name="Shin N.R."/>
            <person name="Okamura Y."/>
            <person name="Kirsch R."/>
            <person name="Pauchet Y."/>
        </authorList>
    </citation>
    <scope>NUCLEOTIDE SEQUENCE [LARGE SCALE GENOMIC DNA]</scope>
    <source>
        <strain evidence="6">EAD_L_NR</strain>
    </source>
</reference>
<evidence type="ECO:0000313" key="7">
    <source>
        <dbReference type="Proteomes" id="UP001159042"/>
    </source>
</evidence>
<evidence type="ECO:0000256" key="3">
    <source>
        <dbReference type="ARBA" id="ARBA00022833"/>
    </source>
</evidence>
<dbReference type="InterPro" id="IPR011335">
    <property type="entry name" value="Restrct_endonuc-II-like"/>
</dbReference>
<dbReference type="Gene3D" id="3.30.40.10">
    <property type="entry name" value="Zinc/RING finger domain, C3HC4 (zinc finger)"/>
    <property type="match status" value="1"/>
</dbReference>
<keyword evidence="3" id="KW-0862">Zinc</keyword>
<dbReference type="InterPro" id="IPR011604">
    <property type="entry name" value="PDDEXK-like_dom_sf"/>
</dbReference>
<dbReference type="InterPro" id="IPR019786">
    <property type="entry name" value="Zinc_finger_PHD-type_CS"/>
</dbReference>
<dbReference type="SUPFAM" id="SSF57903">
    <property type="entry name" value="FYVE/PHD zinc finger"/>
    <property type="match status" value="1"/>
</dbReference>
<dbReference type="InterPro" id="IPR019080">
    <property type="entry name" value="YqaJ_viral_recombinase"/>
</dbReference>
<dbReference type="InterPro" id="IPR013083">
    <property type="entry name" value="Znf_RING/FYVE/PHD"/>
</dbReference>
<dbReference type="Pfam" id="PF09588">
    <property type="entry name" value="YqaJ"/>
    <property type="match status" value="1"/>
</dbReference>
<evidence type="ECO:0000256" key="2">
    <source>
        <dbReference type="ARBA" id="ARBA00022771"/>
    </source>
</evidence>
<dbReference type="SMART" id="SM00249">
    <property type="entry name" value="PHD"/>
    <property type="match status" value="1"/>
</dbReference>
<feature type="domain" description="SWIM-type" evidence="5">
    <location>
        <begin position="122"/>
        <end position="158"/>
    </location>
</feature>
<keyword evidence="1" id="KW-0479">Metal-binding</keyword>
<protein>
    <recommendedName>
        <fullName evidence="5">SWIM-type domain-containing protein</fullName>
    </recommendedName>
</protein>
<dbReference type="InterPro" id="IPR007527">
    <property type="entry name" value="Znf_SWIM"/>
</dbReference>
<dbReference type="SUPFAM" id="SSF52980">
    <property type="entry name" value="Restriction endonuclease-like"/>
    <property type="match status" value="1"/>
</dbReference>
<gene>
    <name evidence="6" type="ORF">NQ315_012979</name>
</gene>
<dbReference type="GO" id="GO:0008270">
    <property type="term" value="F:zinc ion binding"/>
    <property type="evidence" value="ECO:0007669"/>
    <property type="project" value="UniProtKB-KW"/>
</dbReference>
<dbReference type="InterPro" id="IPR001965">
    <property type="entry name" value="Znf_PHD"/>
</dbReference>
<dbReference type="AlphaFoldDB" id="A0AAV8VT57"/>